<gene>
    <name evidence="2" type="primary">trpH</name>
    <name evidence="2" type="ORF">GCM10007916_02100</name>
</gene>
<dbReference type="Gene3D" id="3.20.20.140">
    <property type="entry name" value="Metal-dependent hydrolases"/>
    <property type="match status" value="1"/>
</dbReference>
<dbReference type="Gene3D" id="1.10.150.650">
    <property type="match status" value="1"/>
</dbReference>
<proteinExistence type="predicted"/>
<dbReference type="EMBL" id="BSPQ01000001">
    <property type="protein sequence ID" value="GLS89143.1"/>
    <property type="molecule type" value="Genomic_DNA"/>
</dbReference>
<reference evidence="3" key="1">
    <citation type="journal article" date="2019" name="Int. J. Syst. Evol. Microbiol.">
        <title>The Global Catalogue of Microorganisms (GCM) 10K type strain sequencing project: providing services to taxonomists for standard genome sequencing and annotation.</title>
        <authorList>
            <consortium name="The Broad Institute Genomics Platform"/>
            <consortium name="The Broad Institute Genome Sequencing Center for Infectious Disease"/>
            <person name="Wu L."/>
            <person name="Ma J."/>
        </authorList>
    </citation>
    <scope>NUCLEOTIDE SEQUENCE [LARGE SCALE GENOMIC DNA]</scope>
    <source>
        <strain evidence="3">NBRC 103166</strain>
    </source>
</reference>
<dbReference type="InterPro" id="IPR016195">
    <property type="entry name" value="Pol/histidinol_Pase-like"/>
</dbReference>
<dbReference type="RefSeq" id="WP_284202258.1">
    <property type="nucleotide sequence ID" value="NZ_BSPQ01000001.1"/>
</dbReference>
<protein>
    <submittedName>
        <fullName evidence="2">Phosphatase</fullName>
    </submittedName>
</protein>
<evidence type="ECO:0000313" key="2">
    <source>
        <dbReference type="EMBL" id="GLS89143.1"/>
    </source>
</evidence>
<sequence length="293" mass="33028">MLIDLHSHTTASDGQLTPSELVNRAENRQVNVLAITDHDSVDGLQEAHDLIKEKDFKLTLINGIEVTTNWLNHEIHVVGVNIDPNNAHLLALIELQKEKRETRAIEMGNRLAKANIEGVYEGAKALAGKGAITRAHFARYLVETGVAPTFQKVFDKYLSRGNTGYVPHNWVDLEQAIEAIHEAGGQAVLAHPNHYKLSNKWMRRLFTEFKEAGGDAMEVAMGQQSPQVRLQLAMWSKEYDLLASQGSDFHFVGRWRDLGKALHLPEIAKPLWHDWAIIEQLAIEQLKKSEEKE</sequence>
<dbReference type="Pfam" id="PF02811">
    <property type="entry name" value="PHP"/>
    <property type="match status" value="1"/>
</dbReference>
<dbReference type="InterPro" id="IPR003141">
    <property type="entry name" value="Pol/His_phosphatase_N"/>
</dbReference>
<dbReference type="SMART" id="SM00481">
    <property type="entry name" value="POLIIIAc"/>
    <property type="match status" value="1"/>
</dbReference>
<dbReference type="SUPFAM" id="SSF89550">
    <property type="entry name" value="PHP domain-like"/>
    <property type="match status" value="1"/>
</dbReference>
<feature type="domain" description="Polymerase/histidinol phosphatase N-terminal" evidence="1">
    <location>
        <begin position="3"/>
        <end position="70"/>
    </location>
</feature>
<evidence type="ECO:0000313" key="3">
    <source>
        <dbReference type="Proteomes" id="UP001157353"/>
    </source>
</evidence>
<organism evidence="2 3">
    <name type="scientific">Psychromonas marina</name>
    <dbReference type="NCBI Taxonomy" id="88364"/>
    <lineage>
        <taxon>Bacteria</taxon>
        <taxon>Pseudomonadati</taxon>
        <taxon>Pseudomonadota</taxon>
        <taxon>Gammaproteobacteria</taxon>
        <taxon>Alteromonadales</taxon>
        <taxon>Psychromonadaceae</taxon>
        <taxon>Psychromonas</taxon>
    </lineage>
</organism>
<dbReference type="CDD" id="cd07438">
    <property type="entry name" value="PHP_HisPPase_AMP"/>
    <property type="match status" value="1"/>
</dbReference>
<dbReference type="Proteomes" id="UP001157353">
    <property type="component" value="Unassembled WGS sequence"/>
</dbReference>
<comment type="caution">
    <text evidence="2">The sequence shown here is derived from an EMBL/GenBank/DDBJ whole genome shotgun (WGS) entry which is preliminary data.</text>
</comment>
<dbReference type="PANTHER" id="PTHR42924:SF3">
    <property type="entry name" value="POLYMERASE_HISTIDINOL PHOSPHATASE N-TERMINAL DOMAIN-CONTAINING PROTEIN"/>
    <property type="match status" value="1"/>
</dbReference>
<keyword evidence="3" id="KW-1185">Reference proteome</keyword>
<name>A0ABQ6DVM1_9GAMM</name>
<dbReference type="PANTHER" id="PTHR42924">
    <property type="entry name" value="EXONUCLEASE"/>
    <property type="match status" value="1"/>
</dbReference>
<dbReference type="NCBIfam" id="NF047791">
    <property type="entry name" value="RNaseRnm"/>
    <property type="match status" value="1"/>
</dbReference>
<dbReference type="InterPro" id="IPR052018">
    <property type="entry name" value="PHP_domain"/>
</dbReference>
<accession>A0ABQ6DVM1</accession>
<evidence type="ECO:0000259" key="1">
    <source>
        <dbReference type="SMART" id="SM00481"/>
    </source>
</evidence>
<dbReference type="InterPro" id="IPR004013">
    <property type="entry name" value="PHP_dom"/>
</dbReference>